<dbReference type="Proteomes" id="UP000308549">
    <property type="component" value="Unassembled WGS sequence"/>
</dbReference>
<keyword evidence="3" id="KW-1185">Reference proteome</keyword>
<reference evidence="2 3" key="1">
    <citation type="submission" date="2017-03" db="EMBL/GenBank/DDBJ databases">
        <title>Genomes of endolithic fungi from Antarctica.</title>
        <authorList>
            <person name="Coleine C."/>
            <person name="Masonjones S."/>
            <person name="Stajich J.E."/>
        </authorList>
    </citation>
    <scope>NUCLEOTIDE SEQUENCE [LARGE SCALE GENOMIC DNA]</scope>
    <source>
        <strain evidence="2 3">CCFEE 6315</strain>
    </source>
</reference>
<organism evidence="2 3">
    <name type="scientific">Salinomyces thailandicus</name>
    <dbReference type="NCBI Taxonomy" id="706561"/>
    <lineage>
        <taxon>Eukaryota</taxon>
        <taxon>Fungi</taxon>
        <taxon>Dikarya</taxon>
        <taxon>Ascomycota</taxon>
        <taxon>Pezizomycotina</taxon>
        <taxon>Dothideomycetes</taxon>
        <taxon>Dothideomycetidae</taxon>
        <taxon>Mycosphaerellales</taxon>
        <taxon>Teratosphaeriaceae</taxon>
        <taxon>Salinomyces</taxon>
    </lineage>
</organism>
<evidence type="ECO:0000256" key="1">
    <source>
        <dbReference type="SAM" id="MobiDB-lite"/>
    </source>
</evidence>
<feature type="compositionally biased region" description="Low complexity" evidence="1">
    <location>
        <begin position="720"/>
        <end position="733"/>
    </location>
</feature>
<dbReference type="EMBL" id="NAJL01000077">
    <property type="protein sequence ID" value="TKA22350.1"/>
    <property type="molecule type" value="Genomic_DNA"/>
</dbReference>
<proteinExistence type="predicted"/>
<feature type="compositionally biased region" description="Pro residues" evidence="1">
    <location>
        <begin position="47"/>
        <end position="56"/>
    </location>
</feature>
<sequence length="769" mass="86675">MAVAAAAASSGPPGPDFGALFGLAGAGQQVEGNWRYEAPSLQLPPAGAGPPSPPIAPSRKETTAKQGHQYGHILWPWAGPPPSKKRRYDFEYATPVRAEPIDLVQASKKALQDLLQPLEAEETITAEHMQKVIEFLLSSADEPEALNTISVLHWLKIRSTTNEALQVLAQSVADKAALRTLSTSQLVSALAFFVHRGLDKNTDIRRHITAIADIIPEASWSTIVRKVSHSLRWTKNKDPSVVRYWLRILDDCKYMKGTHYDNATWRSVYQHFALHVKISDLSEHFASLHPEDFVQIALRYWVPYFAALEDDSHTPSAFLKRRTAGQGHLILSFQRVKLSEDSIQSVVDCFEGLRAEKTARASLKLSKPNRHRWEDHALTDLLVALARHHIPCDNLLLEIVQVYKLHQNPNDSLWSLYRTSLLHPELAMPHALALKLLLHFSIRSQDTGSLRRAWLIFKNVPTISVLDCFELPLKLIERGYGTPDRIHYMLNRKTREDIVPPESRVLTTQADGDECADGTPLKGQQNCSLRPEHIDLVHLIAYHWAKQERYNSRICFRRVWDCCRFLQDRGAPLSILMSRALVKAGILRPLQETKYLTLGPVRYIMKLVTRLEGEHVAQRLDKLVFEARRNNNAHKFRALHWAPAIDEGMARRVEWRLRRAIRAKVGKTPRRVKQKRASANNRPLSRTIVMGSVDRTLGAAEASIPQSFGQRQRSITGEGSTAAKSASADSSSSTPPPPWQTPSRAGRSTAEVRPRSALWHKHWSSHVGV</sequence>
<comment type="caution">
    <text evidence="2">The sequence shown here is derived from an EMBL/GenBank/DDBJ whole genome shotgun (WGS) entry which is preliminary data.</text>
</comment>
<dbReference type="AlphaFoldDB" id="A0A4U0TKE7"/>
<accession>A0A4U0TKE7</accession>
<name>A0A4U0TKE7_9PEZI</name>
<feature type="compositionally biased region" description="Basic residues" evidence="1">
    <location>
        <begin position="666"/>
        <end position="676"/>
    </location>
</feature>
<feature type="region of interest" description="Disordered" evidence="1">
    <location>
        <begin position="35"/>
        <end position="63"/>
    </location>
</feature>
<protein>
    <submittedName>
        <fullName evidence="2">Uncharacterized protein</fullName>
    </submittedName>
</protein>
<feature type="region of interest" description="Disordered" evidence="1">
    <location>
        <begin position="666"/>
        <end position="686"/>
    </location>
</feature>
<feature type="compositionally biased region" description="Basic residues" evidence="1">
    <location>
        <begin position="758"/>
        <end position="769"/>
    </location>
</feature>
<gene>
    <name evidence="2" type="ORF">B0A50_08169</name>
</gene>
<evidence type="ECO:0000313" key="2">
    <source>
        <dbReference type="EMBL" id="TKA22350.1"/>
    </source>
</evidence>
<feature type="region of interest" description="Disordered" evidence="1">
    <location>
        <begin position="703"/>
        <end position="769"/>
    </location>
</feature>
<dbReference type="OrthoDB" id="5428038at2759"/>
<evidence type="ECO:0000313" key="3">
    <source>
        <dbReference type="Proteomes" id="UP000308549"/>
    </source>
</evidence>
<feature type="compositionally biased region" description="Polar residues" evidence="1">
    <location>
        <begin position="704"/>
        <end position="719"/>
    </location>
</feature>